<feature type="transmembrane region" description="Helical" evidence="1">
    <location>
        <begin position="112"/>
        <end position="132"/>
    </location>
</feature>
<keyword evidence="1" id="KW-0472">Membrane</keyword>
<evidence type="ECO:0000313" key="4">
    <source>
        <dbReference type="Proteomes" id="UP000275078"/>
    </source>
</evidence>
<gene>
    <name evidence="3" type="ORF">BJ508DRAFT_14194</name>
</gene>
<evidence type="ECO:0000313" key="3">
    <source>
        <dbReference type="EMBL" id="RPA85206.1"/>
    </source>
</evidence>
<accession>A0A3N4IHU9</accession>
<dbReference type="EMBL" id="ML119655">
    <property type="protein sequence ID" value="RPA85206.1"/>
    <property type="molecule type" value="Genomic_DNA"/>
</dbReference>
<sequence>MQGRLDRYQPVMDVLAAYSPNGIGAIWGMAKLLAQTSINKKRAFGVFMKAMETIFDKLELCQRYSAIYRKLQKPEPLNKERAVGDYNAPLRTMTYRTPGKGEPLMPSRNFEMLLPMLYASVLVYAIKAMTFLTKGWLALRISVLRCIYP</sequence>
<feature type="domain" description="DUF7708" evidence="2">
    <location>
        <begin position="3"/>
        <end position="70"/>
    </location>
</feature>
<keyword evidence="1" id="KW-1133">Transmembrane helix</keyword>
<keyword evidence="1" id="KW-0812">Transmembrane</keyword>
<dbReference type="Proteomes" id="UP000275078">
    <property type="component" value="Unassembled WGS sequence"/>
</dbReference>
<evidence type="ECO:0000256" key="1">
    <source>
        <dbReference type="SAM" id="Phobius"/>
    </source>
</evidence>
<dbReference type="InterPro" id="IPR056125">
    <property type="entry name" value="DUF7708"/>
</dbReference>
<reference evidence="3 4" key="1">
    <citation type="journal article" date="2018" name="Nat. Ecol. Evol.">
        <title>Pezizomycetes genomes reveal the molecular basis of ectomycorrhizal truffle lifestyle.</title>
        <authorList>
            <person name="Murat C."/>
            <person name="Payen T."/>
            <person name="Noel B."/>
            <person name="Kuo A."/>
            <person name="Morin E."/>
            <person name="Chen J."/>
            <person name="Kohler A."/>
            <person name="Krizsan K."/>
            <person name="Balestrini R."/>
            <person name="Da Silva C."/>
            <person name="Montanini B."/>
            <person name="Hainaut M."/>
            <person name="Levati E."/>
            <person name="Barry K.W."/>
            <person name="Belfiori B."/>
            <person name="Cichocki N."/>
            <person name="Clum A."/>
            <person name="Dockter R.B."/>
            <person name="Fauchery L."/>
            <person name="Guy J."/>
            <person name="Iotti M."/>
            <person name="Le Tacon F."/>
            <person name="Lindquist E.A."/>
            <person name="Lipzen A."/>
            <person name="Malagnac F."/>
            <person name="Mello A."/>
            <person name="Molinier V."/>
            <person name="Miyauchi S."/>
            <person name="Poulain J."/>
            <person name="Riccioni C."/>
            <person name="Rubini A."/>
            <person name="Sitrit Y."/>
            <person name="Splivallo R."/>
            <person name="Traeger S."/>
            <person name="Wang M."/>
            <person name="Zifcakova L."/>
            <person name="Wipf D."/>
            <person name="Zambonelli A."/>
            <person name="Paolocci F."/>
            <person name="Nowrousian M."/>
            <person name="Ottonello S."/>
            <person name="Baldrian P."/>
            <person name="Spatafora J.W."/>
            <person name="Henrissat B."/>
            <person name="Nagy L.G."/>
            <person name="Aury J.M."/>
            <person name="Wincker P."/>
            <person name="Grigoriev I.V."/>
            <person name="Bonfante P."/>
            <person name="Martin F.M."/>
        </authorList>
    </citation>
    <scope>NUCLEOTIDE SEQUENCE [LARGE SCALE GENOMIC DNA]</scope>
    <source>
        <strain evidence="3 4">RN42</strain>
    </source>
</reference>
<organism evidence="3 4">
    <name type="scientific">Ascobolus immersus RN42</name>
    <dbReference type="NCBI Taxonomy" id="1160509"/>
    <lineage>
        <taxon>Eukaryota</taxon>
        <taxon>Fungi</taxon>
        <taxon>Dikarya</taxon>
        <taxon>Ascomycota</taxon>
        <taxon>Pezizomycotina</taxon>
        <taxon>Pezizomycetes</taxon>
        <taxon>Pezizales</taxon>
        <taxon>Ascobolaceae</taxon>
        <taxon>Ascobolus</taxon>
    </lineage>
</organism>
<protein>
    <recommendedName>
        <fullName evidence="2">DUF7708 domain-containing protein</fullName>
    </recommendedName>
</protein>
<keyword evidence="4" id="KW-1185">Reference proteome</keyword>
<evidence type="ECO:0000259" key="2">
    <source>
        <dbReference type="Pfam" id="PF24809"/>
    </source>
</evidence>
<name>A0A3N4IHU9_ASCIM</name>
<dbReference type="Pfam" id="PF24809">
    <property type="entry name" value="DUF7708"/>
    <property type="match status" value="1"/>
</dbReference>
<dbReference type="AlphaFoldDB" id="A0A3N4IHU9"/>
<proteinExistence type="predicted"/>